<evidence type="ECO:0000256" key="3">
    <source>
        <dbReference type="ARBA" id="ARBA00023125"/>
    </source>
</evidence>
<dbReference type="PANTHER" id="PTHR33375:SF1">
    <property type="entry name" value="CHROMOSOME-PARTITIONING PROTEIN PARB-RELATED"/>
    <property type="match status" value="1"/>
</dbReference>
<dbReference type="RefSeq" id="WP_116185786.1">
    <property type="nucleotide sequence ID" value="NZ_QTJX01000006.1"/>
</dbReference>
<dbReference type="OrthoDB" id="9796891at2"/>
<feature type="region of interest" description="Disordered" evidence="5">
    <location>
        <begin position="1"/>
        <end position="30"/>
    </location>
</feature>
<evidence type="ECO:0000313" key="8">
    <source>
        <dbReference type="Proteomes" id="UP000261828"/>
    </source>
</evidence>
<dbReference type="InterPro" id="IPR004437">
    <property type="entry name" value="ParB/RepB/Spo0J"/>
</dbReference>
<dbReference type="Gene3D" id="3.90.1530.30">
    <property type="match status" value="1"/>
</dbReference>
<reference evidence="7 8" key="1">
    <citation type="submission" date="2018-08" db="EMBL/GenBank/DDBJ databases">
        <title>Muricauda nanhaiensis sp. nov., isolated from seawater of the South China Sea.</title>
        <authorList>
            <person name="Dang Y."/>
        </authorList>
    </citation>
    <scope>NUCLEOTIDE SEQUENCE [LARGE SCALE GENOMIC DNA]</scope>
    <source>
        <strain evidence="7 8">SM1704</strain>
    </source>
</reference>
<dbReference type="Gene3D" id="1.10.10.2830">
    <property type="match status" value="1"/>
</dbReference>
<sequence length="602" mass="69805">METKVKSNAATKRTARRSQPGTNEDSNVTTSMVIPELKIENLDLGLISPDPKQPRKSYNELNLQGLADSIKEFGVLQPITVRKSKKEYIIVMGERRFRASKIAGKQTIPSIIREYENNNVLELQIIENLQRQDVEPTEEAEAIAFLREKYTSAEIAKRLGRGEGFVRQRIKLSGLIEGFKRFVRNGKMNLSLGVGVALFEPEDQKMMLETMGKEFNAGQIKRMIENNTYDLSKAPFKVDDKELVPKAGACSLCPFNAINQGSLFGDGKMICTKSACYETKKLKVFLNLIERAKKENRILVPDIRRHWVNQDGNQLIISQMEKEGMTVYLLDDIDILKRPKKPTAKSVKEDYHWKEFTEQELQEELNDAIKDYNEEVRQFNAAEENGFVKGYYFDTGSYKFEKIFVKIEQEEETETTPTTIPIEKRKMEDCTPEEQITKINARELRKKEIENNKQFEEVVKMIRETDYINSKKPLTVDEMVAFSITLFENNIGYFEQQKNFKAFYGKSSNVSREVQVEQFKKNFKKEKLHKLIRFILTKQVHFGESNHINNYTNISFYTAMQGFHKTEIAKIEKAYADKRSEREQRLEKRVAELQKQVKALSA</sequence>
<dbReference type="InterPro" id="IPR003115">
    <property type="entry name" value="ParB_N"/>
</dbReference>
<keyword evidence="2" id="KW-0159">Chromosome partition</keyword>
<feature type="coiled-coil region" evidence="4">
    <location>
        <begin position="358"/>
        <end position="385"/>
    </location>
</feature>
<evidence type="ECO:0000313" key="7">
    <source>
        <dbReference type="EMBL" id="RDY57941.1"/>
    </source>
</evidence>
<evidence type="ECO:0000256" key="1">
    <source>
        <dbReference type="ARBA" id="ARBA00006295"/>
    </source>
</evidence>
<gene>
    <name evidence="7" type="ORF">DX873_16980</name>
</gene>
<evidence type="ECO:0000256" key="4">
    <source>
        <dbReference type="SAM" id="Coils"/>
    </source>
</evidence>
<dbReference type="FunFam" id="3.90.1530.30:FF:000001">
    <property type="entry name" value="Chromosome partitioning protein ParB"/>
    <property type="match status" value="1"/>
</dbReference>
<dbReference type="InterPro" id="IPR050336">
    <property type="entry name" value="Chromosome_partition/occlusion"/>
</dbReference>
<proteinExistence type="inferred from homology"/>
<dbReference type="AlphaFoldDB" id="A0A371JLQ3"/>
<keyword evidence="8" id="KW-1185">Reference proteome</keyword>
<evidence type="ECO:0000256" key="5">
    <source>
        <dbReference type="SAM" id="MobiDB-lite"/>
    </source>
</evidence>
<dbReference type="SMART" id="SM00470">
    <property type="entry name" value="ParB"/>
    <property type="match status" value="1"/>
</dbReference>
<dbReference type="EMBL" id="QTJX01000006">
    <property type="protein sequence ID" value="RDY57941.1"/>
    <property type="molecule type" value="Genomic_DNA"/>
</dbReference>
<dbReference type="Pfam" id="PF02195">
    <property type="entry name" value="ParB_N"/>
    <property type="match status" value="1"/>
</dbReference>
<protein>
    <submittedName>
        <fullName evidence="7">ParB/RepB/Spo0J family partition protein</fullName>
    </submittedName>
</protein>
<organism evidence="7 8">
    <name type="scientific">Flagellimonas nanhaiensis</name>
    <dbReference type="NCBI Taxonomy" id="2292706"/>
    <lineage>
        <taxon>Bacteria</taxon>
        <taxon>Pseudomonadati</taxon>
        <taxon>Bacteroidota</taxon>
        <taxon>Flavobacteriia</taxon>
        <taxon>Flavobacteriales</taxon>
        <taxon>Flavobacteriaceae</taxon>
        <taxon>Flagellimonas</taxon>
    </lineage>
</organism>
<dbReference type="Pfam" id="PF17762">
    <property type="entry name" value="HTH_ParB"/>
    <property type="match status" value="1"/>
</dbReference>
<dbReference type="GO" id="GO:0005694">
    <property type="term" value="C:chromosome"/>
    <property type="evidence" value="ECO:0007669"/>
    <property type="project" value="TreeGrafter"/>
</dbReference>
<dbReference type="Proteomes" id="UP000261828">
    <property type="component" value="Unassembled WGS sequence"/>
</dbReference>
<dbReference type="CDD" id="cd16393">
    <property type="entry name" value="SPO0J_N"/>
    <property type="match status" value="1"/>
</dbReference>
<evidence type="ECO:0000256" key="2">
    <source>
        <dbReference type="ARBA" id="ARBA00022829"/>
    </source>
</evidence>
<keyword evidence="3" id="KW-0238">DNA-binding</keyword>
<dbReference type="GO" id="GO:0045881">
    <property type="term" value="P:positive regulation of sporulation resulting in formation of a cellular spore"/>
    <property type="evidence" value="ECO:0007669"/>
    <property type="project" value="TreeGrafter"/>
</dbReference>
<dbReference type="GO" id="GO:0003677">
    <property type="term" value="F:DNA binding"/>
    <property type="evidence" value="ECO:0007669"/>
    <property type="project" value="UniProtKB-KW"/>
</dbReference>
<dbReference type="SUPFAM" id="SSF110849">
    <property type="entry name" value="ParB/Sulfiredoxin"/>
    <property type="match status" value="1"/>
</dbReference>
<dbReference type="InterPro" id="IPR036086">
    <property type="entry name" value="ParB/Sulfiredoxin_sf"/>
</dbReference>
<accession>A0A371JLQ3</accession>
<dbReference type="GO" id="GO:0007059">
    <property type="term" value="P:chromosome segregation"/>
    <property type="evidence" value="ECO:0007669"/>
    <property type="project" value="UniProtKB-KW"/>
</dbReference>
<dbReference type="PANTHER" id="PTHR33375">
    <property type="entry name" value="CHROMOSOME-PARTITIONING PROTEIN PARB-RELATED"/>
    <property type="match status" value="1"/>
</dbReference>
<comment type="similarity">
    <text evidence="1">Belongs to the ParB family.</text>
</comment>
<comment type="caution">
    <text evidence="7">The sequence shown here is derived from an EMBL/GenBank/DDBJ whole genome shotgun (WGS) entry which is preliminary data.</text>
</comment>
<feature type="domain" description="ParB-like N-terminal" evidence="6">
    <location>
        <begin position="40"/>
        <end position="129"/>
    </location>
</feature>
<evidence type="ECO:0000259" key="6">
    <source>
        <dbReference type="SMART" id="SM00470"/>
    </source>
</evidence>
<dbReference type="InterPro" id="IPR041468">
    <property type="entry name" value="HTH_ParB/Spo0J"/>
</dbReference>
<dbReference type="NCBIfam" id="TIGR00180">
    <property type="entry name" value="parB_part"/>
    <property type="match status" value="1"/>
</dbReference>
<keyword evidence="4" id="KW-0175">Coiled coil</keyword>
<name>A0A371JLQ3_9FLAO</name>